<feature type="transmembrane region" description="Helical" evidence="7">
    <location>
        <begin position="33"/>
        <end position="50"/>
    </location>
</feature>
<protein>
    <submittedName>
        <fullName evidence="10">Mrp-type sodium/proton antiporter system subunit B1</fullName>
    </submittedName>
</protein>
<feature type="domain" description="MrpA C-terminal/MbhE" evidence="9">
    <location>
        <begin position="124"/>
        <end position="176"/>
    </location>
</feature>
<evidence type="ECO:0000313" key="11">
    <source>
        <dbReference type="Proteomes" id="UP000007954"/>
    </source>
</evidence>
<reference evidence="10 11" key="1">
    <citation type="journal article" date="2011" name="PLoS ONE">
        <title>Haloquadratum walsbyi: limited diversity in a global pond.</title>
        <authorList>
            <person name="Dyall-Smith M."/>
            <person name="Pfeiffer F."/>
            <person name="Klee K."/>
            <person name="Palm P."/>
            <person name="Gross K."/>
            <person name="Schuster S.C."/>
            <person name="Rampp M."/>
            <person name="Oesterhelt D."/>
        </authorList>
    </citation>
    <scope>NUCLEOTIDE SEQUENCE [LARGE SCALE GENOMIC DNA]</scope>
    <source>
        <strain evidence="11">DSM 16854 / JCM 12705 / C23</strain>
    </source>
</reference>
<feature type="transmembrane region" description="Helical" evidence="7">
    <location>
        <begin position="6"/>
        <end position="26"/>
    </location>
</feature>
<dbReference type="InterPro" id="IPR025383">
    <property type="entry name" value="MrpA_C/MbhD"/>
</dbReference>
<accession>G0LI03</accession>
<evidence type="ECO:0000256" key="6">
    <source>
        <dbReference type="ARBA" id="ARBA00023136"/>
    </source>
</evidence>
<dbReference type="InterPro" id="IPR042106">
    <property type="entry name" value="Nuo/plastoQ_OxRdtase_6_NuoJ"/>
</dbReference>
<dbReference type="HOGENOM" id="CLU_102546_0_0_2"/>
<evidence type="ECO:0000256" key="4">
    <source>
        <dbReference type="ARBA" id="ARBA00022692"/>
    </source>
</evidence>
<keyword evidence="3" id="KW-1003">Cell membrane</keyword>
<dbReference type="NCBIfam" id="NF009159">
    <property type="entry name" value="PRK12504.1"/>
    <property type="match status" value="1"/>
</dbReference>
<evidence type="ECO:0000256" key="3">
    <source>
        <dbReference type="ARBA" id="ARBA00022475"/>
    </source>
</evidence>
<dbReference type="AlphaFoldDB" id="G0LI03"/>
<dbReference type="Gene3D" id="1.20.120.1200">
    <property type="entry name" value="NADH-ubiquinone/plastoquinone oxidoreductase chain 6, subunit NuoJ"/>
    <property type="match status" value="1"/>
</dbReference>
<dbReference type="Proteomes" id="UP000007954">
    <property type="component" value="Chromosome"/>
</dbReference>
<sequence length="181" mass="18720">MTPIQWGILASVLTLAVVVAAAAVLLYDVLNAIIAFATFSFGVAITWILFAAPDVALTEAAVGAGITTTLLLVTIARTVRQSGDRLLEKVDPRAALTAILFTGLLATTVDNLPAIGSPQSPIATSPITSYYIENAYPETGVENAVTAVLAAYRGFDTLGEATVVIAAGLAVLVILQQEAYA</sequence>
<dbReference type="InterPro" id="IPR050616">
    <property type="entry name" value="CPA3_Na-H_Antiporter_A"/>
</dbReference>
<evidence type="ECO:0000259" key="9">
    <source>
        <dbReference type="Pfam" id="PF20501"/>
    </source>
</evidence>
<dbReference type="Pfam" id="PF20501">
    <property type="entry name" value="MbhE"/>
    <property type="match status" value="1"/>
</dbReference>
<organism evidence="10 11">
    <name type="scientific">Haloquadratum walsbyi (strain DSM 16854 / JCM 12705 / C23)</name>
    <dbReference type="NCBI Taxonomy" id="768065"/>
    <lineage>
        <taxon>Archaea</taxon>
        <taxon>Methanobacteriati</taxon>
        <taxon>Methanobacteriota</taxon>
        <taxon>Stenosarchaea group</taxon>
        <taxon>Halobacteria</taxon>
        <taxon>Halobacteriales</taxon>
        <taxon>Haloferacaceae</taxon>
        <taxon>Haloquadratum</taxon>
    </lineage>
</organism>
<dbReference type="Pfam" id="PF13244">
    <property type="entry name" value="MbhD"/>
    <property type="match status" value="1"/>
</dbReference>
<evidence type="ECO:0000256" key="5">
    <source>
        <dbReference type="ARBA" id="ARBA00022989"/>
    </source>
</evidence>
<evidence type="ECO:0000256" key="7">
    <source>
        <dbReference type="SAM" id="Phobius"/>
    </source>
</evidence>
<gene>
    <name evidence="10" type="primary">mrpB1</name>
    <name evidence="10" type="ordered locus">Hqrw_1794</name>
</gene>
<evidence type="ECO:0000256" key="1">
    <source>
        <dbReference type="ARBA" id="ARBA00004651"/>
    </source>
</evidence>
<comment type="subcellular location">
    <subcellularLocation>
        <location evidence="1">Cell membrane</location>
        <topology evidence="1">Multi-pass membrane protein</topology>
    </subcellularLocation>
</comment>
<feature type="transmembrane region" description="Helical" evidence="7">
    <location>
        <begin position="56"/>
        <end position="76"/>
    </location>
</feature>
<dbReference type="RefSeq" id="WP_011570955.1">
    <property type="nucleotide sequence ID" value="NC_017459.1"/>
</dbReference>
<keyword evidence="6 7" id="KW-0472">Membrane</keyword>
<evidence type="ECO:0000313" key="10">
    <source>
        <dbReference type="EMBL" id="CCC39723.1"/>
    </source>
</evidence>
<dbReference type="EMBL" id="FR746099">
    <property type="protein sequence ID" value="CCC39723.1"/>
    <property type="molecule type" value="Genomic_DNA"/>
</dbReference>
<proteinExistence type="predicted"/>
<evidence type="ECO:0000256" key="2">
    <source>
        <dbReference type="ARBA" id="ARBA00022448"/>
    </source>
</evidence>
<dbReference type="GeneID" id="12446488"/>
<feature type="domain" description="MrpA C-terminal/MbhD" evidence="8">
    <location>
        <begin position="15"/>
        <end position="78"/>
    </location>
</feature>
<keyword evidence="4 7" id="KW-0812">Transmembrane</keyword>
<name>G0LI03_HALWC</name>
<dbReference type="KEGG" id="hwc:Hqrw_1794"/>
<dbReference type="InterPro" id="IPR046806">
    <property type="entry name" value="MrpA_C/MbhE"/>
</dbReference>
<dbReference type="PANTHER" id="PTHR43373">
    <property type="entry name" value="NA(+)/H(+) ANTIPORTER SUBUNIT"/>
    <property type="match status" value="1"/>
</dbReference>
<dbReference type="PANTHER" id="PTHR43373:SF1">
    <property type="entry name" value="NA(+)_H(+) ANTIPORTER SUBUNIT A"/>
    <property type="match status" value="1"/>
</dbReference>
<keyword evidence="2" id="KW-0813">Transport</keyword>
<dbReference type="GO" id="GO:0005886">
    <property type="term" value="C:plasma membrane"/>
    <property type="evidence" value="ECO:0007669"/>
    <property type="project" value="UniProtKB-SubCell"/>
</dbReference>
<dbReference type="OrthoDB" id="99605at2157"/>
<evidence type="ECO:0000259" key="8">
    <source>
        <dbReference type="Pfam" id="PF13244"/>
    </source>
</evidence>
<keyword evidence="5 7" id="KW-1133">Transmembrane helix</keyword>